<evidence type="ECO:0000259" key="2">
    <source>
        <dbReference type="SMART" id="SM00899"/>
    </source>
</evidence>
<reference evidence="3 4" key="2">
    <citation type="journal article" date="2016" name="ISME J.">
        <title>Characterization of the first cultured representative of Verrucomicrobia subdivision 5 indicates the proposal of a novel phylum.</title>
        <authorList>
            <person name="Spring S."/>
            <person name="Bunk B."/>
            <person name="Sproer C."/>
            <person name="Schumann P."/>
            <person name="Rohde M."/>
            <person name="Tindall B.J."/>
            <person name="Klenk H.P."/>
        </authorList>
    </citation>
    <scope>NUCLEOTIDE SEQUENCE [LARGE SCALE GENOMIC DNA]</scope>
    <source>
        <strain evidence="3 4">L21-Fru-AB</strain>
    </source>
</reference>
<dbReference type="Proteomes" id="UP000035268">
    <property type="component" value="Chromosome"/>
</dbReference>
<dbReference type="AlphaFoldDB" id="A0A0G3EEW7"/>
<dbReference type="SUPFAM" id="SSF50037">
    <property type="entry name" value="C-terminal domain of transcriptional repressors"/>
    <property type="match status" value="1"/>
</dbReference>
<dbReference type="InterPro" id="IPR007167">
    <property type="entry name" value="Fe-transptr_FeoA-like"/>
</dbReference>
<proteinExistence type="predicted"/>
<dbReference type="EMBL" id="CP010904">
    <property type="protein sequence ID" value="AKJ64853.1"/>
    <property type="molecule type" value="Genomic_DNA"/>
</dbReference>
<evidence type="ECO:0000256" key="1">
    <source>
        <dbReference type="ARBA" id="ARBA00023004"/>
    </source>
</evidence>
<accession>A0A0G3EEW7</accession>
<dbReference type="OrthoDB" id="5296943at2"/>
<dbReference type="PANTHER" id="PTHR43151:SF1">
    <property type="entry name" value="SSR2333 PROTEIN"/>
    <property type="match status" value="1"/>
</dbReference>
<gene>
    <name evidence="3" type="ORF">L21SP4_01610</name>
</gene>
<name>A0A0G3EEW7_9BACT</name>
<dbReference type="STRING" id="1307763.L21SP4_01610"/>
<reference evidence="4" key="1">
    <citation type="submission" date="2015-02" db="EMBL/GenBank/DDBJ databases">
        <title>Description and complete genome sequence of the first cultured representative of the subdivision 5 of the Verrucomicrobia phylum.</title>
        <authorList>
            <person name="Spring S."/>
            <person name="Bunk B."/>
            <person name="Sproer C."/>
            <person name="Klenk H.-P."/>
        </authorList>
    </citation>
    <scope>NUCLEOTIDE SEQUENCE [LARGE SCALE GENOMIC DNA]</scope>
    <source>
        <strain evidence="4">L21-Fru-AB</strain>
    </source>
</reference>
<organism evidence="3 4">
    <name type="scientific">Kiritimatiella glycovorans</name>
    <dbReference type="NCBI Taxonomy" id="1307763"/>
    <lineage>
        <taxon>Bacteria</taxon>
        <taxon>Pseudomonadati</taxon>
        <taxon>Kiritimatiellota</taxon>
        <taxon>Kiritimatiellia</taxon>
        <taxon>Kiritimatiellales</taxon>
        <taxon>Kiritimatiellaceae</taxon>
        <taxon>Kiritimatiella</taxon>
    </lineage>
</organism>
<dbReference type="InterPro" id="IPR008988">
    <property type="entry name" value="Transcriptional_repressor_C"/>
</dbReference>
<dbReference type="KEGG" id="vbl:L21SP4_01610"/>
<dbReference type="SMART" id="SM00899">
    <property type="entry name" value="FeoA"/>
    <property type="match status" value="1"/>
</dbReference>
<keyword evidence="1" id="KW-0408">Iron</keyword>
<dbReference type="RefSeq" id="WP_052882141.1">
    <property type="nucleotide sequence ID" value="NZ_CP010904.1"/>
</dbReference>
<keyword evidence="4" id="KW-1185">Reference proteome</keyword>
<dbReference type="PANTHER" id="PTHR43151">
    <property type="entry name" value="FEOA FAMILY PROTEIN"/>
    <property type="match status" value="1"/>
</dbReference>
<dbReference type="GO" id="GO:0046914">
    <property type="term" value="F:transition metal ion binding"/>
    <property type="evidence" value="ECO:0007669"/>
    <property type="project" value="InterPro"/>
</dbReference>
<protein>
    <submittedName>
        <fullName evidence="3">FeoA domain protein</fullName>
    </submittedName>
</protein>
<sequence>MNSAQDRAGKSFPLAEAEDGARLTVLALRGGAGFQERISSMGLYIGCKADVLIGGDDGRMVLAVGDTRIALGHGMAQKVIVKRRGDER</sequence>
<dbReference type="InterPro" id="IPR038157">
    <property type="entry name" value="FeoA_core_dom"/>
</dbReference>
<evidence type="ECO:0000313" key="4">
    <source>
        <dbReference type="Proteomes" id="UP000035268"/>
    </source>
</evidence>
<dbReference type="Pfam" id="PF04023">
    <property type="entry name" value="FeoA"/>
    <property type="match status" value="1"/>
</dbReference>
<dbReference type="InterPro" id="IPR053184">
    <property type="entry name" value="FeoA-like"/>
</dbReference>
<evidence type="ECO:0000313" key="3">
    <source>
        <dbReference type="EMBL" id="AKJ64853.1"/>
    </source>
</evidence>
<feature type="domain" description="Ferrous iron transporter FeoA-like" evidence="2">
    <location>
        <begin position="12"/>
        <end position="83"/>
    </location>
</feature>
<dbReference type="Gene3D" id="2.30.30.90">
    <property type="match status" value="1"/>
</dbReference>